<evidence type="ECO:0000256" key="2">
    <source>
        <dbReference type="SAM" id="SignalP"/>
    </source>
</evidence>
<feature type="chain" id="PRO_5011115129" description="Lipoprotein" evidence="2">
    <location>
        <begin position="25"/>
        <end position="145"/>
    </location>
</feature>
<evidence type="ECO:0000256" key="1">
    <source>
        <dbReference type="SAM" id="Phobius"/>
    </source>
</evidence>
<evidence type="ECO:0000313" key="3">
    <source>
        <dbReference type="EMBL" id="BAY55865.1"/>
    </source>
</evidence>
<keyword evidence="1" id="KW-0472">Membrane</keyword>
<reference evidence="3 4" key="1">
    <citation type="submission" date="2017-06" db="EMBL/GenBank/DDBJ databases">
        <title>Genome sequencing of cyanobaciteial culture collection at National Institute for Environmental Studies (NIES).</title>
        <authorList>
            <person name="Hirose Y."/>
            <person name="Shimura Y."/>
            <person name="Fujisawa T."/>
            <person name="Nakamura Y."/>
            <person name="Kawachi M."/>
        </authorList>
    </citation>
    <scope>NUCLEOTIDE SEQUENCE [LARGE SCALE GENOMIC DNA]</scope>
    <source>
        <strain evidence="3 4">NIES-2135</strain>
    </source>
</reference>
<evidence type="ECO:0000313" key="4">
    <source>
        <dbReference type="Proteomes" id="UP000217895"/>
    </source>
</evidence>
<organism evidence="3 4">
    <name type="scientific">Leptolyngbya boryana NIES-2135</name>
    <dbReference type="NCBI Taxonomy" id="1973484"/>
    <lineage>
        <taxon>Bacteria</taxon>
        <taxon>Bacillati</taxon>
        <taxon>Cyanobacteriota</taxon>
        <taxon>Cyanophyceae</taxon>
        <taxon>Leptolyngbyales</taxon>
        <taxon>Leptolyngbyaceae</taxon>
        <taxon>Leptolyngbya group</taxon>
        <taxon>Leptolyngbya</taxon>
    </lineage>
</organism>
<gene>
    <name evidence="3" type="ORF">NIES2135_26900</name>
</gene>
<dbReference type="Proteomes" id="UP000217895">
    <property type="component" value="Chromosome"/>
</dbReference>
<keyword evidence="1" id="KW-0812">Transmembrane</keyword>
<sequence>MNRKIISAALAGLILATTARPAHSNPAMVAAPALCSTGVGCVFVGVAVIGGLSYYVWQNSQTGDRYHQPVYSQGTDPGNVPGKQETHGVTQRSACKEMEHKFQQQGRRVRLARVIRSSNRGAVLRYICVFEGEDAQYGYYDRYRR</sequence>
<keyword evidence="2" id="KW-0732">Signal</keyword>
<feature type="signal peptide" evidence="2">
    <location>
        <begin position="1"/>
        <end position="24"/>
    </location>
</feature>
<proteinExistence type="predicted"/>
<feature type="transmembrane region" description="Helical" evidence="1">
    <location>
        <begin position="31"/>
        <end position="57"/>
    </location>
</feature>
<evidence type="ECO:0008006" key="5">
    <source>
        <dbReference type="Google" id="ProtNLM"/>
    </source>
</evidence>
<protein>
    <recommendedName>
        <fullName evidence="5">Lipoprotein</fullName>
    </recommendedName>
</protein>
<keyword evidence="1" id="KW-1133">Transmembrane helix</keyword>
<keyword evidence="4" id="KW-1185">Reference proteome</keyword>
<name>A0A1Z4JGG2_LEPBY</name>
<accession>A0A1Z4JGG2</accession>
<dbReference type="EMBL" id="AP018203">
    <property type="protein sequence ID" value="BAY55865.1"/>
    <property type="molecule type" value="Genomic_DNA"/>
</dbReference>
<dbReference type="AlphaFoldDB" id="A0A1Z4JGG2"/>